<protein>
    <submittedName>
        <fullName evidence="2">Uncharacterized protein (DUF1330 family)</fullName>
    </submittedName>
</protein>
<reference evidence="2 3" key="1">
    <citation type="submission" date="2020-08" db="EMBL/GenBank/DDBJ databases">
        <title>Functional genomics of gut bacteria from endangered species of beetles.</title>
        <authorList>
            <person name="Carlos-Shanley C."/>
        </authorList>
    </citation>
    <scope>NUCLEOTIDE SEQUENCE [LARGE SCALE GENOMIC DNA]</scope>
    <source>
        <strain evidence="2 3">S00198</strain>
    </source>
</reference>
<evidence type="ECO:0000313" key="2">
    <source>
        <dbReference type="EMBL" id="MBB6564094.1"/>
    </source>
</evidence>
<dbReference type="Proteomes" id="UP000575083">
    <property type="component" value="Unassembled WGS sequence"/>
</dbReference>
<evidence type="ECO:0000259" key="1">
    <source>
        <dbReference type="Pfam" id="PF07045"/>
    </source>
</evidence>
<comment type="caution">
    <text evidence="2">The sequence shown here is derived from an EMBL/GenBank/DDBJ whole genome shotgun (WGS) entry which is preliminary data.</text>
</comment>
<evidence type="ECO:0000313" key="3">
    <source>
        <dbReference type="Proteomes" id="UP000575083"/>
    </source>
</evidence>
<accession>A0A7X0PM00</accession>
<organism evidence="2 3">
    <name type="scientific">Acidovorax soli</name>
    <dbReference type="NCBI Taxonomy" id="592050"/>
    <lineage>
        <taxon>Bacteria</taxon>
        <taxon>Pseudomonadati</taxon>
        <taxon>Pseudomonadota</taxon>
        <taxon>Betaproteobacteria</taxon>
        <taxon>Burkholderiales</taxon>
        <taxon>Comamonadaceae</taxon>
        <taxon>Acidovorax</taxon>
    </lineage>
</organism>
<dbReference type="SUPFAM" id="SSF54909">
    <property type="entry name" value="Dimeric alpha+beta barrel"/>
    <property type="match status" value="1"/>
</dbReference>
<dbReference type="PANTHER" id="PTHR41521:SF4">
    <property type="entry name" value="BLR0684 PROTEIN"/>
    <property type="match status" value="1"/>
</dbReference>
<dbReference type="EMBL" id="JACHLK010000028">
    <property type="protein sequence ID" value="MBB6564094.1"/>
    <property type="molecule type" value="Genomic_DNA"/>
</dbReference>
<sequence>MTAYAIGLLEDLQFGPDIVSYLQRIDATLAPYGGEFLVHGTRPELREGSFGGDCVVIAFPSMEQARAWYDSDAYAPLIPLRTQHSRSTVFLLEGVKELPYRAAGLLDKLGVAA</sequence>
<dbReference type="Gene3D" id="3.30.70.100">
    <property type="match status" value="1"/>
</dbReference>
<proteinExistence type="predicted"/>
<keyword evidence="3" id="KW-1185">Reference proteome</keyword>
<name>A0A7X0PM00_9BURK</name>
<gene>
    <name evidence="2" type="ORF">HNP48_006820</name>
</gene>
<feature type="domain" description="DUF1330" evidence="1">
    <location>
        <begin position="2"/>
        <end position="95"/>
    </location>
</feature>
<dbReference type="InterPro" id="IPR010753">
    <property type="entry name" value="DUF1330"/>
</dbReference>
<dbReference type="Pfam" id="PF07045">
    <property type="entry name" value="DUF1330"/>
    <property type="match status" value="1"/>
</dbReference>
<dbReference type="InterPro" id="IPR011008">
    <property type="entry name" value="Dimeric_a/b-barrel"/>
</dbReference>
<dbReference type="RefSeq" id="WP_184865772.1">
    <property type="nucleotide sequence ID" value="NZ_JACHLK010000028.1"/>
</dbReference>
<dbReference type="PANTHER" id="PTHR41521">
    <property type="match status" value="1"/>
</dbReference>
<dbReference type="AlphaFoldDB" id="A0A7X0PM00"/>